<comment type="caution">
    <text evidence="4">The sequence shown here is derived from an EMBL/GenBank/DDBJ whole genome shotgun (WGS) entry which is preliminary data.</text>
</comment>
<dbReference type="GO" id="GO:0016020">
    <property type="term" value="C:membrane"/>
    <property type="evidence" value="ECO:0007669"/>
    <property type="project" value="UniProtKB-SubCell"/>
</dbReference>
<keyword evidence="5" id="KW-1185">Reference proteome</keyword>
<feature type="transmembrane region" description="Helical" evidence="3">
    <location>
        <begin position="376"/>
        <end position="397"/>
    </location>
</feature>
<comment type="subcellular location">
    <subcellularLocation>
        <location evidence="1">Membrane</location>
        <topology evidence="1">Multi-pass membrane protein</topology>
    </subcellularLocation>
</comment>
<reference evidence="4" key="1">
    <citation type="journal article" date="2022" name="IScience">
        <title>Evolution of zygomycete secretomes and the origins of terrestrial fungal ecologies.</title>
        <authorList>
            <person name="Chang Y."/>
            <person name="Wang Y."/>
            <person name="Mondo S."/>
            <person name="Ahrendt S."/>
            <person name="Andreopoulos W."/>
            <person name="Barry K."/>
            <person name="Beard J."/>
            <person name="Benny G.L."/>
            <person name="Blankenship S."/>
            <person name="Bonito G."/>
            <person name="Cuomo C."/>
            <person name="Desiro A."/>
            <person name="Gervers K.A."/>
            <person name="Hundley H."/>
            <person name="Kuo A."/>
            <person name="LaButti K."/>
            <person name="Lang B.F."/>
            <person name="Lipzen A."/>
            <person name="O'Donnell K."/>
            <person name="Pangilinan J."/>
            <person name="Reynolds N."/>
            <person name="Sandor L."/>
            <person name="Smith M.E."/>
            <person name="Tsang A."/>
            <person name="Grigoriev I.V."/>
            <person name="Stajich J.E."/>
            <person name="Spatafora J.W."/>
        </authorList>
    </citation>
    <scope>NUCLEOTIDE SEQUENCE</scope>
    <source>
        <strain evidence="4">RSA 2281</strain>
    </source>
</reference>
<dbReference type="SUPFAM" id="SSF103473">
    <property type="entry name" value="MFS general substrate transporter"/>
    <property type="match status" value="1"/>
</dbReference>
<dbReference type="InterPro" id="IPR050327">
    <property type="entry name" value="Proton-linked_MCT"/>
</dbReference>
<feature type="transmembrane region" description="Helical" evidence="3">
    <location>
        <begin position="164"/>
        <end position="184"/>
    </location>
</feature>
<evidence type="ECO:0000256" key="2">
    <source>
        <dbReference type="ARBA" id="ARBA00006727"/>
    </source>
</evidence>
<evidence type="ECO:0000256" key="1">
    <source>
        <dbReference type="ARBA" id="ARBA00004141"/>
    </source>
</evidence>
<evidence type="ECO:0000313" key="5">
    <source>
        <dbReference type="Proteomes" id="UP001209540"/>
    </source>
</evidence>
<accession>A0AAD5K3I6</accession>
<reference evidence="4" key="2">
    <citation type="submission" date="2023-02" db="EMBL/GenBank/DDBJ databases">
        <authorList>
            <consortium name="DOE Joint Genome Institute"/>
            <person name="Mondo S.J."/>
            <person name="Chang Y."/>
            <person name="Wang Y."/>
            <person name="Ahrendt S."/>
            <person name="Andreopoulos W."/>
            <person name="Barry K."/>
            <person name="Beard J."/>
            <person name="Benny G.L."/>
            <person name="Blankenship S."/>
            <person name="Bonito G."/>
            <person name="Cuomo C."/>
            <person name="Desiro A."/>
            <person name="Gervers K.A."/>
            <person name="Hundley H."/>
            <person name="Kuo A."/>
            <person name="LaButti K."/>
            <person name="Lang B.F."/>
            <person name="Lipzen A."/>
            <person name="O'Donnell K."/>
            <person name="Pangilinan J."/>
            <person name="Reynolds N."/>
            <person name="Sandor L."/>
            <person name="Smith M.W."/>
            <person name="Tsang A."/>
            <person name="Grigoriev I.V."/>
            <person name="Stajich J.E."/>
            <person name="Spatafora J.W."/>
        </authorList>
    </citation>
    <scope>NUCLEOTIDE SEQUENCE</scope>
    <source>
        <strain evidence="4">RSA 2281</strain>
    </source>
</reference>
<protein>
    <submittedName>
        <fullName evidence="4">Major facilitator superfamily domain-containing protein</fullName>
    </submittedName>
</protein>
<feature type="transmembrane region" description="Helical" evidence="3">
    <location>
        <begin position="196"/>
        <end position="216"/>
    </location>
</feature>
<feature type="transmembrane region" description="Helical" evidence="3">
    <location>
        <begin position="349"/>
        <end position="370"/>
    </location>
</feature>
<feature type="transmembrane region" description="Helical" evidence="3">
    <location>
        <begin position="111"/>
        <end position="132"/>
    </location>
</feature>
<dbReference type="Gene3D" id="1.20.1250.20">
    <property type="entry name" value="MFS general substrate transporter like domains"/>
    <property type="match status" value="2"/>
</dbReference>
<feature type="transmembrane region" description="Helical" evidence="3">
    <location>
        <begin position="67"/>
        <end position="91"/>
    </location>
</feature>
<dbReference type="PANTHER" id="PTHR11360">
    <property type="entry name" value="MONOCARBOXYLATE TRANSPORTER"/>
    <property type="match status" value="1"/>
</dbReference>
<dbReference type="GO" id="GO:0022857">
    <property type="term" value="F:transmembrane transporter activity"/>
    <property type="evidence" value="ECO:0007669"/>
    <property type="project" value="InterPro"/>
</dbReference>
<keyword evidence="3" id="KW-0812">Transmembrane</keyword>
<gene>
    <name evidence="4" type="ORF">BDA99DRAFT_506983</name>
</gene>
<dbReference type="InterPro" id="IPR011701">
    <property type="entry name" value="MFS"/>
</dbReference>
<dbReference type="AlphaFoldDB" id="A0AAD5K3I6"/>
<feature type="transmembrane region" description="Helical" evidence="3">
    <location>
        <begin position="409"/>
        <end position="427"/>
    </location>
</feature>
<feature type="transmembrane region" description="Helical" evidence="3">
    <location>
        <begin position="139"/>
        <end position="158"/>
    </location>
</feature>
<sequence>MVQPRYDGDTIENNDSGHVILINQEEKNDLEKNIDYHPSFTNHEMHHHQRHVEDQQQQDEIVVDRGYAWLVTIGGTAASSFNGLPTIWGVIQDIYIKDGLFSGSNIAMQLTLIGSLLQALLIACVIISNIFYKRLGPRGLTFLGTILNFSGFMLTAQATSIWHLYLSLSITVGLGIAFSYGATLRCTPQWFIQKRSTSFGIQGSVPSLLCLVLPLVVTQVSNTLGHPWIFRVLGFISLGTGVIAIVFLKDQPSTKNKHRSIPLDSTKNLNNNNNNFDLDVLKNPNMLLWVCGSPLSVSARYLAFVFVPLYATHIGLSGTQAASTVSIMAGSEFFGRIILGVIADRIGPLNTYIGSTVACSLAVFVIWMFAYQFTSLVGFSIVSGFFGGAYTILFPSITSTIVDCSQYPSALNVIMLANLLTIVLPLIASSFGTKDNDGASGNDPFLIYKITAGGLFGVCTILSSIVKFRMNRRIFIKI</sequence>
<feature type="transmembrane region" description="Helical" evidence="3">
    <location>
        <begin position="286"/>
        <end position="309"/>
    </location>
</feature>
<dbReference type="EMBL" id="JAIXMP010000010">
    <property type="protein sequence ID" value="KAI9266924.1"/>
    <property type="molecule type" value="Genomic_DNA"/>
</dbReference>
<proteinExistence type="inferred from homology"/>
<keyword evidence="3" id="KW-0472">Membrane</keyword>
<feature type="transmembrane region" description="Helical" evidence="3">
    <location>
        <begin position="321"/>
        <end position="342"/>
    </location>
</feature>
<dbReference type="Proteomes" id="UP001209540">
    <property type="component" value="Unassembled WGS sequence"/>
</dbReference>
<dbReference type="Pfam" id="PF07690">
    <property type="entry name" value="MFS_1"/>
    <property type="match status" value="1"/>
</dbReference>
<dbReference type="InterPro" id="IPR036259">
    <property type="entry name" value="MFS_trans_sf"/>
</dbReference>
<comment type="similarity">
    <text evidence="2">Belongs to the major facilitator superfamily. Monocarboxylate porter (TC 2.A.1.13) family.</text>
</comment>
<name>A0AAD5K3I6_9FUNG</name>
<organism evidence="4 5">
    <name type="scientific">Phascolomyces articulosus</name>
    <dbReference type="NCBI Taxonomy" id="60185"/>
    <lineage>
        <taxon>Eukaryota</taxon>
        <taxon>Fungi</taxon>
        <taxon>Fungi incertae sedis</taxon>
        <taxon>Mucoromycota</taxon>
        <taxon>Mucoromycotina</taxon>
        <taxon>Mucoromycetes</taxon>
        <taxon>Mucorales</taxon>
        <taxon>Lichtheimiaceae</taxon>
        <taxon>Phascolomyces</taxon>
    </lineage>
</organism>
<feature type="transmembrane region" description="Helical" evidence="3">
    <location>
        <begin position="447"/>
        <end position="468"/>
    </location>
</feature>
<evidence type="ECO:0000256" key="3">
    <source>
        <dbReference type="SAM" id="Phobius"/>
    </source>
</evidence>
<evidence type="ECO:0000313" key="4">
    <source>
        <dbReference type="EMBL" id="KAI9266924.1"/>
    </source>
</evidence>
<keyword evidence="3" id="KW-1133">Transmembrane helix</keyword>
<feature type="transmembrane region" description="Helical" evidence="3">
    <location>
        <begin position="228"/>
        <end position="248"/>
    </location>
</feature>
<dbReference type="PANTHER" id="PTHR11360:SF284">
    <property type="entry name" value="EG:103B4.3 PROTEIN-RELATED"/>
    <property type="match status" value="1"/>
</dbReference>